<feature type="compositionally biased region" description="Basic and acidic residues" evidence="1">
    <location>
        <begin position="60"/>
        <end position="72"/>
    </location>
</feature>
<evidence type="ECO:0000313" key="3">
    <source>
        <dbReference type="Proteomes" id="UP000799424"/>
    </source>
</evidence>
<keyword evidence="3" id="KW-1185">Reference proteome</keyword>
<feature type="region of interest" description="Disordered" evidence="1">
    <location>
        <begin position="47"/>
        <end position="72"/>
    </location>
</feature>
<name>A0A6A6ZPF2_9PLEO</name>
<accession>A0A6A6ZPF2</accession>
<dbReference type="OrthoDB" id="9984533at2759"/>
<reference evidence="2" key="1">
    <citation type="journal article" date="2020" name="Stud. Mycol.">
        <title>101 Dothideomycetes genomes: a test case for predicting lifestyles and emergence of pathogens.</title>
        <authorList>
            <person name="Haridas S."/>
            <person name="Albert R."/>
            <person name="Binder M."/>
            <person name="Bloem J."/>
            <person name="Labutti K."/>
            <person name="Salamov A."/>
            <person name="Andreopoulos B."/>
            <person name="Baker S."/>
            <person name="Barry K."/>
            <person name="Bills G."/>
            <person name="Bluhm B."/>
            <person name="Cannon C."/>
            <person name="Castanera R."/>
            <person name="Culley D."/>
            <person name="Daum C."/>
            <person name="Ezra D."/>
            <person name="Gonzalez J."/>
            <person name="Henrissat B."/>
            <person name="Kuo A."/>
            <person name="Liang C."/>
            <person name="Lipzen A."/>
            <person name="Lutzoni F."/>
            <person name="Magnuson J."/>
            <person name="Mondo S."/>
            <person name="Nolan M."/>
            <person name="Ohm R."/>
            <person name="Pangilinan J."/>
            <person name="Park H.-J."/>
            <person name="Ramirez L."/>
            <person name="Alfaro M."/>
            <person name="Sun H."/>
            <person name="Tritt A."/>
            <person name="Yoshinaga Y."/>
            <person name="Zwiers L.-H."/>
            <person name="Turgeon B."/>
            <person name="Goodwin S."/>
            <person name="Spatafora J."/>
            <person name="Crous P."/>
            <person name="Grigoriev I."/>
        </authorList>
    </citation>
    <scope>NUCLEOTIDE SEQUENCE</scope>
    <source>
        <strain evidence="2">CBS 113818</strain>
    </source>
</reference>
<protein>
    <submittedName>
        <fullName evidence="2">Uncharacterized protein</fullName>
    </submittedName>
</protein>
<proteinExistence type="predicted"/>
<gene>
    <name evidence="2" type="ORF">CC86DRAFT_423885</name>
</gene>
<evidence type="ECO:0000256" key="1">
    <source>
        <dbReference type="SAM" id="MobiDB-lite"/>
    </source>
</evidence>
<dbReference type="EMBL" id="MU006234">
    <property type="protein sequence ID" value="KAF2822643.1"/>
    <property type="molecule type" value="Genomic_DNA"/>
</dbReference>
<organism evidence="2 3">
    <name type="scientific">Ophiobolus disseminans</name>
    <dbReference type="NCBI Taxonomy" id="1469910"/>
    <lineage>
        <taxon>Eukaryota</taxon>
        <taxon>Fungi</taxon>
        <taxon>Dikarya</taxon>
        <taxon>Ascomycota</taxon>
        <taxon>Pezizomycotina</taxon>
        <taxon>Dothideomycetes</taxon>
        <taxon>Pleosporomycetidae</taxon>
        <taxon>Pleosporales</taxon>
        <taxon>Pleosporineae</taxon>
        <taxon>Phaeosphaeriaceae</taxon>
        <taxon>Ophiobolus</taxon>
    </lineage>
</organism>
<dbReference type="Proteomes" id="UP000799424">
    <property type="component" value="Unassembled WGS sequence"/>
</dbReference>
<dbReference type="AlphaFoldDB" id="A0A6A6ZPF2"/>
<sequence length="140" mass="15591">MHSIYVAYILASDRCEWNCSREKLRCYGSEGPSEARRNYQQGRPYSFVDGVTARSPGSIEEGKRSSMACREHTSSQALKKAQDIESVDHSEGLKLFILLLLYSDDAGRGANFEKSGILDNDLLGLPSENMVDVVERLLKG</sequence>
<evidence type="ECO:0000313" key="2">
    <source>
        <dbReference type="EMBL" id="KAF2822643.1"/>
    </source>
</evidence>